<dbReference type="InterPro" id="IPR011990">
    <property type="entry name" value="TPR-like_helical_dom_sf"/>
</dbReference>
<keyword evidence="2 3" id="KW-0802">TPR repeat</keyword>
<dbReference type="SMART" id="SM00028">
    <property type="entry name" value="TPR"/>
    <property type="match status" value="2"/>
</dbReference>
<reference evidence="4" key="1">
    <citation type="submission" date="2006-06" db="EMBL/GenBank/DDBJ databases">
        <title>Complete sequence of Trichodesmium erythraeum IMS101.</title>
        <authorList>
            <consortium name="US DOE Joint Genome Institute"/>
            <person name="Copeland A."/>
            <person name="Lucas S."/>
            <person name="Lapidus A."/>
            <person name="Barry K."/>
            <person name="Detter J.C."/>
            <person name="Glavina del Rio T."/>
            <person name="Hammon N."/>
            <person name="Israni S."/>
            <person name="Dalin E."/>
            <person name="Tice H."/>
            <person name="Pitluck S."/>
            <person name="Kiss H."/>
            <person name="Munk A.C."/>
            <person name="Brettin T."/>
            <person name="Bruce D."/>
            <person name="Han C."/>
            <person name="Tapia R."/>
            <person name="Gilna P."/>
            <person name="Schmutz J."/>
            <person name="Larimer F."/>
            <person name="Land M."/>
            <person name="Hauser L."/>
            <person name="Kyrpides N."/>
            <person name="Kim E."/>
            <person name="Richardson P."/>
        </authorList>
    </citation>
    <scope>NUCLEOTIDE SEQUENCE [LARGE SCALE GENOMIC DNA]</scope>
    <source>
        <strain evidence="4">IMS101</strain>
    </source>
</reference>
<feature type="repeat" description="TPR" evidence="3">
    <location>
        <begin position="79"/>
        <end position="112"/>
    </location>
</feature>
<dbReference type="PANTHER" id="PTHR45831:SF2">
    <property type="entry name" value="LD24721P"/>
    <property type="match status" value="1"/>
</dbReference>
<dbReference type="PROSITE" id="PS50293">
    <property type="entry name" value="TPR_REGION"/>
    <property type="match status" value="1"/>
</dbReference>
<dbReference type="AlphaFoldDB" id="Q10ZZ9"/>
<dbReference type="KEGG" id="ter:Tery_3022"/>
<dbReference type="InterPro" id="IPR047150">
    <property type="entry name" value="SGT"/>
</dbReference>
<accession>Q10ZZ9</accession>
<dbReference type="Pfam" id="PF00515">
    <property type="entry name" value="TPR_1"/>
    <property type="match status" value="2"/>
</dbReference>
<dbReference type="SUPFAM" id="SSF48452">
    <property type="entry name" value="TPR-like"/>
    <property type="match status" value="1"/>
</dbReference>
<organism evidence="4">
    <name type="scientific">Trichodesmium erythraeum (strain IMS101)</name>
    <dbReference type="NCBI Taxonomy" id="203124"/>
    <lineage>
        <taxon>Bacteria</taxon>
        <taxon>Bacillati</taxon>
        <taxon>Cyanobacteriota</taxon>
        <taxon>Cyanophyceae</taxon>
        <taxon>Oscillatoriophycideae</taxon>
        <taxon>Oscillatoriales</taxon>
        <taxon>Microcoleaceae</taxon>
        <taxon>Trichodesmium</taxon>
    </lineage>
</organism>
<dbReference type="STRING" id="203124.Tery_3022"/>
<evidence type="ECO:0000256" key="2">
    <source>
        <dbReference type="ARBA" id="ARBA00022803"/>
    </source>
</evidence>
<evidence type="ECO:0000256" key="3">
    <source>
        <dbReference type="PROSITE-ProRule" id="PRU00339"/>
    </source>
</evidence>
<dbReference type="Gene3D" id="1.25.40.10">
    <property type="entry name" value="Tetratricopeptide repeat domain"/>
    <property type="match status" value="1"/>
</dbReference>
<sequence>MTTKIMNESLIKALLKDLQKSDELTRNQATSELWRIWFEEKGVAGLEAIRRSEYWLQVGEVQQGKEILNQLIEDIPDFGEAWNRRAVLYYTLGHYRQAVKDCEMVVKLNPFHFGAWHGLGLCYLALEEYREAILAFKKALEIQPYSIQNQRFILECTARLS</sequence>
<dbReference type="RefSeq" id="WP_011612529.1">
    <property type="nucleotide sequence ID" value="NC_008312.1"/>
</dbReference>
<protein>
    <submittedName>
        <fullName evidence="4">TPR repeat</fullName>
    </submittedName>
</protein>
<keyword evidence="1" id="KW-0677">Repeat</keyword>
<evidence type="ECO:0000256" key="1">
    <source>
        <dbReference type="ARBA" id="ARBA00022737"/>
    </source>
</evidence>
<gene>
    <name evidence="4" type="ordered locus">Tery_3022</name>
</gene>
<dbReference type="EMBL" id="CP000393">
    <property type="protein sequence ID" value="ABG52175.1"/>
    <property type="molecule type" value="Genomic_DNA"/>
</dbReference>
<evidence type="ECO:0000313" key="4">
    <source>
        <dbReference type="EMBL" id="ABG52175.1"/>
    </source>
</evidence>
<dbReference type="GO" id="GO:0016020">
    <property type="term" value="C:membrane"/>
    <property type="evidence" value="ECO:0007669"/>
    <property type="project" value="TreeGrafter"/>
</dbReference>
<dbReference type="GO" id="GO:0006620">
    <property type="term" value="P:post-translational protein targeting to endoplasmic reticulum membrane"/>
    <property type="evidence" value="ECO:0007669"/>
    <property type="project" value="TreeGrafter"/>
</dbReference>
<dbReference type="GO" id="GO:0060090">
    <property type="term" value="F:molecular adaptor activity"/>
    <property type="evidence" value="ECO:0007669"/>
    <property type="project" value="TreeGrafter"/>
</dbReference>
<feature type="repeat" description="TPR" evidence="3">
    <location>
        <begin position="113"/>
        <end position="146"/>
    </location>
</feature>
<dbReference type="InterPro" id="IPR019734">
    <property type="entry name" value="TPR_rpt"/>
</dbReference>
<dbReference type="PANTHER" id="PTHR45831">
    <property type="entry name" value="LD24721P"/>
    <property type="match status" value="1"/>
</dbReference>
<dbReference type="HOGENOM" id="CLU_079829_3_1_3"/>
<dbReference type="eggNOG" id="COG0457">
    <property type="taxonomic scope" value="Bacteria"/>
</dbReference>
<proteinExistence type="predicted"/>
<dbReference type="GO" id="GO:0072380">
    <property type="term" value="C:TRC complex"/>
    <property type="evidence" value="ECO:0007669"/>
    <property type="project" value="TreeGrafter"/>
</dbReference>
<name>Q10ZZ9_TRIEI</name>
<dbReference type="PROSITE" id="PS50005">
    <property type="entry name" value="TPR"/>
    <property type="match status" value="2"/>
</dbReference>